<feature type="disulfide bond" evidence="3">
    <location>
        <begin position="304"/>
        <end position="341"/>
    </location>
</feature>
<evidence type="ECO:0000256" key="1">
    <source>
        <dbReference type="ARBA" id="ARBA00007447"/>
    </source>
</evidence>
<accession>B3RK44</accession>
<feature type="disulfide bond" evidence="3">
    <location>
        <begin position="262"/>
        <end position="266"/>
    </location>
</feature>
<feature type="chain" id="PRO_5002798307" description="Peptidase A1 domain-containing protein" evidence="5">
    <location>
        <begin position="18"/>
        <end position="383"/>
    </location>
</feature>
<evidence type="ECO:0000313" key="7">
    <source>
        <dbReference type="EMBL" id="EDV29376.1"/>
    </source>
</evidence>
<dbReference type="Gene3D" id="2.40.70.10">
    <property type="entry name" value="Acid Proteases"/>
    <property type="match status" value="2"/>
</dbReference>
<dbReference type="CTD" id="6749792"/>
<dbReference type="eggNOG" id="KOG1339">
    <property type="taxonomic scope" value="Eukaryota"/>
</dbReference>
<dbReference type="PANTHER" id="PTHR47966">
    <property type="entry name" value="BETA-SITE APP-CLEAVING ENZYME, ISOFORM A-RELATED"/>
    <property type="match status" value="1"/>
</dbReference>
<reference evidence="7 8" key="1">
    <citation type="journal article" date="2008" name="Nature">
        <title>The Trichoplax genome and the nature of placozoans.</title>
        <authorList>
            <person name="Srivastava M."/>
            <person name="Begovic E."/>
            <person name="Chapman J."/>
            <person name="Putnam N.H."/>
            <person name="Hellsten U."/>
            <person name="Kawashima T."/>
            <person name="Kuo A."/>
            <person name="Mitros T."/>
            <person name="Salamov A."/>
            <person name="Carpenter M.L."/>
            <person name="Signorovitch A.Y."/>
            <person name="Moreno M.A."/>
            <person name="Kamm K."/>
            <person name="Grimwood J."/>
            <person name="Schmutz J."/>
            <person name="Shapiro H."/>
            <person name="Grigoriev I.V."/>
            <person name="Buss L.W."/>
            <person name="Schierwater B."/>
            <person name="Dellaporta S.L."/>
            <person name="Rokhsar D.S."/>
        </authorList>
    </citation>
    <scope>NUCLEOTIDE SEQUENCE [LARGE SCALE GENOMIC DNA]</scope>
    <source>
        <strain evidence="7 8">Grell-BS-1999</strain>
    </source>
</reference>
<keyword evidence="3" id="KW-1015">Disulfide bond</keyword>
<dbReference type="FunFam" id="2.40.70.10:FF:000006">
    <property type="entry name" value="Cathepsin E"/>
    <property type="match status" value="1"/>
</dbReference>
<feature type="disulfide bond" evidence="3">
    <location>
        <begin position="98"/>
        <end position="104"/>
    </location>
</feature>
<dbReference type="InterPro" id="IPR001461">
    <property type="entry name" value="Aspartic_peptidase_A1"/>
</dbReference>
<dbReference type="GO" id="GO:0006508">
    <property type="term" value="P:proteolysis"/>
    <property type="evidence" value="ECO:0000318"/>
    <property type="project" value="GO_Central"/>
</dbReference>
<dbReference type="HOGENOM" id="CLU_013253_3_2_1"/>
<organism evidence="7 8">
    <name type="scientific">Trichoplax adhaerens</name>
    <name type="common">Trichoplax reptans</name>
    <dbReference type="NCBI Taxonomy" id="10228"/>
    <lineage>
        <taxon>Eukaryota</taxon>
        <taxon>Metazoa</taxon>
        <taxon>Placozoa</taxon>
        <taxon>Uniplacotomia</taxon>
        <taxon>Trichoplacea</taxon>
        <taxon>Trichoplacidae</taxon>
        <taxon>Trichoplax</taxon>
    </lineage>
</organism>
<dbReference type="InterPro" id="IPR033121">
    <property type="entry name" value="PEPTIDASE_A1"/>
</dbReference>
<dbReference type="Proteomes" id="UP000009022">
    <property type="component" value="Unassembled WGS sequence"/>
</dbReference>
<dbReference type="PhylomeDB" id="B3RK44"/>
<dbReference type="InParanoid" id="B3RK44"/>
<dbReference type="GO" id="GO:0004190">
    <property type="term" value="F:aspartic-type endopeptidase activity"/>
    <property type="evidence" value="ECO:0000318"/>
    <property type="project" value="GO_Central"/>
</dbReference>
<comment type="similarity">
    <text evidence="1 4">Belongs to the peptidase A1 family.</text>
</comment>
<keyword evidence="8" id="KW-1185">Reference proteome</keyword>
<dbReference type="EMBL" id="DS985241">
    <property type="protein sequence ID" value="EDV29376.1"/>
    <property type="molecule type" value="Genomic_DNA"/>
</dbReference>
<keyword evidence="4" id="KW-0378">Hydrolase</keyword>
<evidence type="ECO:0000256" key="3">
    <source>
        <dbReference type="PIRSR" id="PIRSR601461-2"/>
    </source>
</evidence>
<dbReference type="PROSITE" id="PS51767">
    <property type="entry name" value="PEPTIDASE_A1"/>
    <property type="match status" value="1"/>
</dbReference>
<feature type="domain" description="Peptidase A1" evidence="6">
    <location>
        <begin position="67"/>
        <end position="380"/>
    </location>
</feature>
<dbReference type="OMA" id="NAACESH"/>
<dbReference type="FunFam" id="2.40.70.10:FF:000149">
    <property type="entry name" value="Uncharacterized protein"/>
    <property type="match status" value="1"/>
</dbReference>
<dbReference type="Pfam" id="PF00026">
    <property type="entry name" value="Asp"/>
    <property type="match status" value="1"/>
</dbReference>
<sequence>MRSILLVLALVLSCAAALQRIKLYKMKTIRQTLLDAGITAEMLKAKYSKFSASRGDESLSNYLDAQYYGPITIGTPPQNFKILFDTGSSDLWVPSTKCNGNAACESHDKYDHTKSSTYVSNGQQWSIQYGSGAASGFLSEDVVTVAGISVRNQTFGEAVGEPGLSFVAAKFDGILGMGYKQLSAERTNPVFVNMVQQGLVRKPVFSFYLNRKQGGAVGGELILGGSDPNYYSGQFNYVPLSRESYWQFAMDGGKVATGTTVCNGGCQAIADTGTTLIVGPPEDVQRIQQAIGAQNAGGQYTVDCSTISSLPTITFTINGVNYPLTGEQYIWQVTQQGQEQCISGFQGGVIGTGPQWILGDVFIGVYYTEFDMGQNRLGFAKAV</sequence>
<dbReference type="PROSITE" id="PS00141">
    <property type="entry name" value="ASP_PROTEASE"/>
    <property type="match status" value="2"/>
</dbReference>
<dbReference type="GeneID" id="6749792"/>
<evidence type="ECO:0000256" key="4">
    <source>
        <dbReference type="RuleBase" id="RU000454"/>
    </source>
</evidence>
<protein>
    <recommendedName>
        <fullName evidence="6">Peptidase A1 domain-containing protein</fullName>
    </recommendedName>
</protein>
<dbReference type="AlphaFoldDB" id="B3RK44"/>
<dbReference type="RefSeq" id="XP_002108578.1">
    <property type="nucleotide sequence ID" value="XM_002108542.1"/>
</dbReference>
<dbReference type="OrthoDB" id="771136at2759"/>
<dbReference type="PRINTS" id="PR00792">
    <property type="entry name" value="PEPSIN"/>
</dbReference>
<feature type="active site" evidence="2">
    <location>
        <position position="85"/>
    </location>
</feature>
<keyword evidence="4" id="KW-0645">Protease</keyword>
<evidence type="ECO:0000259" key="6">
    <source>
        <dbReference type="PROSITE" id="PS51767"/>
    </source>
</evidence>
<feature type="active site" evidence="2">
    <location>
        <position position="271"/>
    </location>
</feature>
<feature type="signal peptide" evidence="5">
    <location>
        <begin position="1"/>
        <end position="17"/>
    </location>
</feature>
<dbReference type="InterPro" id="IPR021109">
    <property type="entry name" value="Peptidase_aspartic_dom_sf"/>
</dbReference>
<keyword evidence="4" id="KW-0064">Aspartyl protease</keyword>
<dbReference type="STRING" id="10228.B3RK44"/>
<dbReference type="InterPro" id="IPR001969">
    <property type="entry name" value="Aspartic_peptidase_AS"/>
</dbReference>
<evidence type="ECO:0000256" key="2">
    <source>
        <dbReference type="PIRSR" id="PIRSR601461-1"/>
    </source>
</evidence>
<name>B3RK44_TRIAD</name>
<dbReference type="KEGG" id="tad:TRIADDRAFT_36922"/>
<evidence type="ECO:0000313" key="8">
    <source>
        <dbReference type="Proteomes" id="UP000009022"/>
    </source>
</evidence>
<evidence type="ECO:0000256" key="5">
    <source>
        <dbReference type="SAM" id="SignalP"/>
    </source>
</evidence>
<proteinExistence type="inferred from homology"/>
<keyword evidence="5" id="KW-0732">Signal</keyword>
<dbReference type="PANTHER" id="PTHR47966:SF51">
    <property type="entry name" value="BETA-SITE APP-CLEAVING ENZYME, ISOFORM A-RELATED"/>
    <property type="match status" value="1"/>
</dbReference>
<dbReference type="SUPFAM" id="SSF50630">
    <property type="entry name" value="Acid proteases"/>
    <property type="match status" value="1"/>
</dbReference>
<gene>
    <name evidence="7" type="ORF">TRIADDRAFT_36922</name>
</gene>